<dbReference type="GO" id="GO:0003824">
    <property type="term" value="F:catalytic activity"/>
    <property type="evidence" value="ECO:0007669"/>
    <property type="project" value="UniProtKB-ARBA"/>
</dbReference>
<dbReference type="InterPro" id="IPR035965">
    <property type="entry name" value="PAS-like_dom_sf"/>
</dbReference>
<dbReference type="SUPFAM" id="SSF55781">
    <property type="entry name" value="GAF domain-like"/>
    <property type="match status" value="1"/>
</dbReference>
<dbReference type="RefSeq" id="WP_232036233.1">
    <property type="nucleotide sequence ID" value="NZ_LR025743.1"/>
</dbReference>
<dbReference type="InterPro" id="IPR013655">
    <property type="entry name" value="PAS_fold_3"/>
</dbReference>
<accession>A0AAJ5NDL8</accession>
<dbReference type="SMART" id="SM00267">
    <property type="entry name" value="GGDEF"/>
    <property type="match status" value="1"/>
</dbReference>
<name>A0AAJ5NDL8_9BURK</name>
<evidence type="ECO:0000313" key="5">
    <source>
        <dbReference type="Proteomes" id="UP000268684"/>
    </source>
</evidence>
<organism evidence="4 5">
    <name type="scientific">Burkholderia stabilis</name>
    <dbReference type="NCBI Taxonomy" id="95485"/>
    <lineage>
        <taxon>Bacteria</taxon>
        <taxon>Pseudomonadati</taxon>
        <taxon>Pseudomonadota</taxon>
        <taxon>Betaproteobacteria</taxon>
        <taxon>Burkholderiales</taxon>
        <taxon>Burkholderiaceae</taxon>
        <taxon>Burkholderia</taxon>
        <taxon>Burkholderia cepacia complex</taxon>
    </lineage>
</organism>
<dbReference type="SMART" id="SM00086">
    <property type="entry name" value="PAC"/>
    <property type="match status" value="2"/>
</dbReference>
<dbReference type="SUPFAM" id="SSF55785">
    <property type="entry name" value="PYP-like sensor domain (PAS domain)"/>
    <property type="match status" value="2"/>
</dbReference>
<dbReference type="InterPro" id="IPR052155">
    <property type="entry name" value="Biofilm_reg_signaling"/>
</dbReference>
<feature type="domain" description="PAS" evidence="1">
    <location>
        <begin position="218"/>
        <end position="265"/>
    </location>
</feature>
<protein>
    <submittedName>
        <fullName evidence="4">Probable diguanylate cyclase YcdT,putative diguanylate cyclase,Response regulator containing a CheY-like receiver domain and a GGDEF domain,diguanylate cyclase (GGDEF) domain,GGDEF domain</fullName>
    </submittedName>
</protein>
<dbReference type="Gene3D" id="3.30.450.20">
    <property type="entry name" value="PAS domain"/>
    <property type="match status" value="2"/>
</dbReference>
<dbReference type="PANTHER" id="PTHR44757">
    <property type="entry name" value="DIGUANYLATE CYCLASE DGCP"/>
    <property type="match status" value="1"/>
</dbReference>
<dbReference type="FunFam" id="3.30.70.270:FF:000001">
    <property type="entry name" value="Diguanylate cyclase domain protein"/>
    <property type="match status" value="1"/>
</dbReference>
<dbReference type="NCBIfam" id="TIGR00254">
    <property type="entry name" value="GGDEF"/>
    <property type="match status" value="1"/>
</dbReference>
<dbReference type="SUPFAM" id="SSF55073">
    <property type="entry name" value="Nucleotide cyclase"/>
    <property type="match status" value="1"/>
</dbReference>
<feature type="domain" description="PAC" evidence="2">
    <location>
        <begin position="269"/>
        <end position="322"/>
    </location>
</feature>
<evidence type="ECO:0000259" key="1">
    <source>
        <dbReference type="PROSITE" id="PS50112"/>
    </source>
</evidence>
<feature type="domain" description="GGDEF" evidence="3">
    <location>
        <begin position="478"/>
        <end position="611"/>
    </location>
</feature>
<dbReference type="InterPro" id="IPR043128">
    <property type="entry name" value="Rev_trsase/Diguanyl_cyclase"/>
</dbReference>
<dbReference type="CDD" id="cd01949">
    <property type="entry name" value="GGDEF"/>
    <property type="match status" value="1"/>
</dbReference>
<dbReference type="Proteomes" id="UP000268684">
    <property type="component" value="Chromosome II"/>
</dbReference>
<evidence type="ECO:0000313" key="4">
    <source>
        <dbReference type="EMBL" id="VBB13793.1"/>
    </source>
</evidence>
<dbReference type="Pfam" id="PF08447">
    <property type="entry name" value="PAS_3"/>
    <property type="match status" value="2"/>
</dbReference>
<dbReference type="PROSITE" id="PS50113">
    <property type="entry name" value="PAC"/>
    <property type="match status" value="1"/>
</dbReference>
<dbReference type="NCBIfam" id="TIGR00229">
    <property type="entry name" value="sensory_box"/>
    <property type="match status" value="1"/>
</dbReference>
<dbReference type="AlphaFoldDB" id="A0AAJ5NDL8"/>
<dbReference type="CDD" id="cd00130">
    <property type="entry name" value="PAS"/>
    <property type="match status" value="2"/>
</dbReference>
<dbReference type="PANTHER" id="PTHR44757:SF2">
    <property type="entry name" value="BIOFILM ARCHITECTURE MAINTENANCE PROTEIN MBAA"/>
    <property type="match status" value="1"/>
</dbReference>
<dbReference type="Pfam" id="PF00990">
    <property type="entry name" value="GGDEF"/>
    <property type="match status" value="1"/>
</dbReference>
<dbReference type="PROSITE" id="PS50112">
    <property type="entry name" value="PAS"/>
    <property type="match status" value="1"/>
</dbReference>
<gene>
    <name evidence="4" type="primary">ycdT</name>
    <name evidence="4" type="ORF">BSTAB16_3978</name>
</gene>
<dbReference type="PROSITE" id="PS50887">
    <property type="entry name" value="GGDEF"/>
    <property type="match status" value="1"/>
</dbReference>
<dbReference type="InterPro" id="IPR000160">
    <property type="entry name" value="GGDEF_dom"/>
</dbReference>
<dbReference type="Gene3D" id="3.30.70.270">
    <property type="match status" value="1"/>
</dbReference>
<dbReference type="InterPro" id="IPR000014">
    <property type="entry name" value="PAS"/>
</dbReference>
<dbReference type="InterPro" id="IPR029787">
    <property type="entry name" value="Nucleotide_cyclase"/>
</dbReference>
<reference evidence="4 5" key="1">
    <citation type="submission" date="2017-11" db="EMBL/GenBank/DDBJ databases">
        <authorList>
            <person name="Seth-Smith MB H."/>
        </authorList>
    </citation>
    <scope>NUCLEOTIDE SEQUENCE [LARGE SCALE GENOMIC DNA]</scope>
    <source>
        <strain evidence="4">E</strain>
    </source>
</reference>
<dbReference type="EMBL" id="LR025743">
    <property type="protein sequence ID" value="VBB13793.1"/>
    <property type="molecule type" value="Genomic_DNA"/>
</dbReference>
<dbReference type="SMART" id="SM00091">
    <property type="entry name" value="PAS"/>
    <property type="match status" value="2"/>
</dbReference>
<dbReference type="GeneID" id="71056421"/>
<evidence type="ECO:0000259" key="3">
    <source>
        <dbReference type="PROSITE" id="PS50887"/>
    </source>
</evidence>
<dbReference type="InterPro" id="IPR001610">
    <property type="entry name" value="PAC"/>
</dbReference>
<dbReference type="InterPro" id="IPR000700">
    <property type="entry name" value="PAS-assoc_C"/>
</dbReference>
<sequence>MRFRMFITETGDAPATARVAADSPPALPPLPELETVCRVARAHFGTAGAFIARIEAGAQRVLAADGTLPEPLPDPLSADFFLPPASHDPSSGRRIAVQSANGSLPCADGARHTADTADVPALSREPHVVAACELAAPDGTALGTLCIAHDTDLTLDAAQCSLLRDLATLAERALARAVTEAALRERLVRVEEHSTLTTLALTESGTGVWDRNVETGEIHYSPTWKAMLGYAPHELSNRIEDAYDRLHPDDVDDVKSAMRSHFEHRTASYEVEHRIRCKDGTYKWIRSRGKVISRDSHGRALRMVGTTTDITALRDSAALITNLTDQVPGLVFQLRQAADGHRFFSYASAGVSDIYELTPEQIARNAETVEARIHPADLPAYRQSLHDSSVRLTPWRLEYRVLLPGQGLRWREGDARPQRTPDGGTVWHGFITDATERKHIEAELHRMATTDHLTQLSNRHAFMRQSEAALRCVRATGEAAAVLMLDLDHFKALNDRWGHPLGDRALRHFARLLLAEAGPDGIVGRVGGEEFAIVLPRSDLDTAFAFALRLQQRAIQARLMHEDQQVALTVSIGIDAMRESDFGAYQSLSRADKALYLAKERGRNRIEVYRA</sequence>
<proteinExistence type="predicted"/>
<keyword evidence="5" id="KW-1185">Reference proteome</keyword>
<evidence type="ECO:0000259" key="2">
    <source>
        <dbReference type="PROSITE" id="PS50113"/>
    </source>
</evidence>